<gene>
    <name evidence="9" type="ORF">ALEPTO_LOCUS1540</name>
</gene>
<dbReference type="PROSITE" id="PS51371">
    <property type="entry name" value="CBS"/>
    <property type="match status" value="1"/>
</dbReference>
<keyword evidence="6" id="KW-0129">CBS domain</keyword>
<dbReference type="SUPFAM" id="SSF52540">
    <property type="entry name" value="P-loop containing nucleoside triphosphate hydrolases"/>
    <property type="match status" value="1"/>
</dbReference>
<dbReference type="GO" id="GO:0003743">
    <property type="term" value="F:translation initiation factor activity"/>
    <property type="evidence" value="ECO:0007669"/>
    <property type="project" value="UniProtKB-KW"/>
</dbReference>
<comment type="similarity">
    <text evidence="1">Belongs to the TRAFAC class translation factor GTPase superfamily. Classic translation factor GTPase family. IF-2 subfamily.</text>
</comment>
<dbReference type="PANTHER" id="PTHR43381:SF5">
    <property type="entry name" value="TR-TYPE G DOMAIN-CONTAINING PROTEIN"/>
    <property type="match status" value="1"/>
</dbReference>
<reference evidence="9" key="1">
    <citation type="submission" date="2021-06" db="EMBL/GenBank/DDBJ databases">
        <authorList>
            <person name="Kallberg Y."/>
            <person name="Tangrot J."/>
            <person name="Rosling A."/>
        </authorList>
    </citation>
    <scope>NUCLEOTIDE SEQUENCE</scope>
    <source>
        <strain evidence="9">FL130A</strain>
    </source>
</reference>
<evidence type="ECO:0000256" key="5">
    <source>
        <dbReference type="ARBA" id="ARBA00023134"/>
    </source>
</evidence>
<dbReference type="InterPro" id="IPR009000">
    <property type="entry name" value="Transl_B-barrel_sf"/>
</dbReference>
<keyword evidence="2" id="KW-0396">Initiation factor</keyword>
<sequence length="471" mass="53004">MGHIDHGKTTLLDTICQTNLQTKEIGGITQKITASQIDFQNKKITFLDTPGHSDFIKMRQRGISLTDIVVLVIDAGDGIMFQTEEIIDYLHQYQIPVIVFINHKKPENTDNETNLNKIRAQLQEKGLTPLEESVEYLLENILLVADCKSNLSHPTNGVVIDHYLHSKTGSGITELLVQDGKLREKDTIFLNGKLSKVKIIYNLHGKKIAMALPSDPVQIIGLNSPTELGDRFLVINNEDTIKSLEKELTPYLEKENKISPPPVTKEKKNINLVLLADSQNGLETLTELIKKKNSSEDSFWIIHRVTGKLNDSSIDLIKLTNSLVLSFGLQLIVIERSKGNIAGCQVTNGKISRNHQIKVVRREKEIFRGGIKSLQINNEDKLEAMKGHECGIILNGFNYIDKEFVTARPHERLNKVFERLQNNYRHLAIVKSNQNILGVITLQDILNALVGKMKDEKDKLELSNSLNSSTN</sequence>
<dbReference type="InterPro" id="IPR023115">
    <property type="entry name" value="TIF_IF2_dom3"/>
</dbReference>
<dbReference type="Gene3D" id="2.40.30.10">
    <property type="entry name" value="Translation factors"/>
    <property type="match status" value="2"/>
</dbReference>
<dbReference type="InterPro" id="IPR000644">
    <property type="entry name" value="CBS_dom"/>
</dbReference>
<evidence type="ECO:0000313" key="10">
    <source>
        <dbReference type="Proteomes" id="UP000789508"/>
    </source>
</evidence>
<feature type="domain" description="Tr-type G" evidence="8">
    <location>
        <begin position="1"/>
        <end position="226"/>
    </location>
</feature>
<dbReference type="InterPro" id="IPR053905">
    <property type="entry name" value="EF-G-like_DII"/>
</dbReference>
<dbReference type="Proteomes" id="UP000789508">
    <property type="component" value="Unassembled WGS sequence"/>
</dbReference>
<keyword evidence="4" id="KW-0648">Protein biosynthesis</keyword>
<evidence type="ECO:0000256" key="1">
    <source>
        <dbReference type="ARBA" id="ARBA00007733"/>
    </source>
</evidence>
<evidence type="ECO:0000256" key="2">
    <source>
        <dbReference type="ARBA" id="ARBA00022540"/>
    </source>
</evidence>
<dbReference type="Pfam" id="PF00009">
    <property type="entry name" value="GTP_EFTU"/>
    <property type="match status" value="1"/>
</dbReference>
<protein>
    <submittedName>
        <fullName evidence="9">12248_t:CDS:1</fullName>
    </submittedName>
</protein>
<dbReference type="PROSITE" id="PS51722">
    <property type="entry name" value="G_TR_2"/>
    <property type="match status" value="1"/>
</dbReference>
<dbReference type="GO" id="GO:0005737">
    <property type="term" value="C:cytoplasm"/>
    <property type="evidence" value="ECO:0007669"/>
    <property type="project" value="TreeGrafter"/>
</dbReference>
<organism evidence="9 10">
    <name type="scientific">Ambispora leptoticha</name>
    <dbReference type="NCBI Taxonomy" id="144679"/>
    <lineage>
        <taxon>Eukaryota</taxon>
        <taxon>Fungi</taxon>
        <taxon>Fungi incertae sedis</taxon>
        <taxon>Mucoromycota</taxon>
        <taxon>Glomeromycotina</taxon>
        <taxon>Glomeromycetes</taxon>
        <taxon>Archaeosporales</taxon>
        <taxon>Ambisporaceae</taxon>
        <taxon>Ambispora</taxon>
    </lineage>
</organism>
<dbReference type="OrthoDB" id="2425258at2759"/>
<evidence type="ECO:0000259" key="7">
    <source>
        <dbReference type="PROSITE" id="PS51371"/>
    </source>
</evidence>
<dbReference type="PANTHER" id="PTHR43381">
    <property type="entry name" value="TRANSLATION INITIATION FACTOR IF-2-RELATED"/>
    <property type="match status" value="1"/>
</dbReference>
<evidence type="ECO:0000256" key="6">
    <source>
        <dbReference type="PROSITE-ProRule" id="PRU00703"/>
    </source>
</evidence>
<dbReference type="SMART" id="SM00116">
    <property type="entry name" value="CBS"/>
    <property type="match status" value="1"/>
</dbReference>
<evidence type="ECO:0000256" key="3">
    <source>
        <dbReference type="ARBA" id="ARBA00022741"/>
    </source>
</evidence>
<dbReference type="Pfam" id="PF22042">
    <property type="entry name" value="EF-G_D2"/>
    <property type="match status" value="1"/>
</dbReference>
<dbReference type="GO" id="GO:0003924">
    <property type="term" value="F:GTPase activity"/>
    <property type="evidence" value="ECO:0007669"/>
    <property type="project" value="InterPro"/>
</dbReference>
<dbReference type="CDD" id="cd01887">
    <property type="entry name" value="IF2_eIF5B"/>
    <property type="match status" value="1"/>
</dbReference>
<evidence type="ECO:0000259" key="8">
    <source>
        <dbReference type="PROSITE" id="PS51722"/>
    </source>
</evidence>
<dbReference type="SUPFAM" id="SSF50447">
    <property type="entry name" value="Translation proteins"/>
    <property type="match status" value="2"/>
</dbReference>
<evidence type="ECO:0000313" key="9">
    <source>
        <dbReference type="EMBL" id="CAG8461088.1"/>
    </source>
</evidence>
<keyword evidence="10" id="KW-1185">Reference proteome</keyword>
<dbReference type="Gene3D" id="3.90.1280.20">
    <property type="match status" value="1"/>
</dbReference>
<dbReference type="NCBIfam" id="TIGR00231">
    <property type="entry name" value="small_GTP"/>
    <property type="match status" value="1"/>
</dbReference>
<evidence type="ECO:0000256" key="4">
    <source>
        <dbReference type="ARBA" id="ARBA00022917"/>
    </source>
</evidence>
<comment type="caution">
    <text evidence="9">The sequence shown here is derived from an EMBL/GenBank/DDBJ whole genome shotgun (WGS) entry which is preliminary data.</text>
</comment>
<keyword evidence="3" id="KW-0547">Nucleotide-binding</keyword>
<name>A0A9N8VNI8_9GLOM</name>
<dbReference type="InterPro" id="IPR027417">
    <property type="entry name" value="P-loop_NTPase"/>
</dbReference>
<dbReference type="InterPro" id="IPR000795">
    <property type="entry name" value="T_Tr_GTP-bd_dom"/>
</dbReference>
<keyword evidence="5" id="KW-0342">GTP-binding</keyword>
<dbReference type="SUPFAM" id="SSF54631">
    <property type="entry name" value="CBS-domain pair"/>
    <property type="match status" value="1"/>
</dbReference>
<feature type="domain" description="CBS" evidence="7">
    <location>
        <begin position="400"/>
        <end position="456"/>
    </location>
</feature>
<dbReference type="AlphaFoldDB" id="A0A9N8VNI8"/>
<dbReference type="InterPro" id="IPR005225">
    <property type="entry name" value="Small_GTP-bd"/>
</dbReference>
<dbReference type="InterPro" id="IPR015760">
    <property type="entry name" value="TIF_IF2"/>
</dbReference>
<accession>A0A9N8VNI8</accession>
<proteinExistence type="inferred from homology"/>
<dbReference type="EMBL" id="CAJVPS010000175">
    <property type="protein sequence ID" value="CAG8461088.1"/>
    <property type="molecule type" value="Genomic_DNA"/>
</dbReference>
<dbReference type="Pfam" id="PF00571">
    <property type="entry name" value="CBS"/>
    <property type="match status" value="1"/>
</dbReference>
<dbReference type="GO" id="GO:0005525">
    <property type="term" value="F:GTP binding"/>
    <property type="evidence" value="ECO:0007669"/>
    <property type="project" value="UniProtKB-KW"/>
</dbReference>
<dbReference type="InterPro" id="IPR046342">
    <property type="entry name" value="CBS_dom_sf"/>
</dbReference>
<dbReference type="Gene3D" id="3.40.50.300">
    <property type="entry name" value="P-loop containing nucleotide triphosphate hydrolases"/>
    <property type="match status" value="1"/>
</dbReference>
<dbReference type="Pfam" id="PF11987">
    <property type="entry name" value="IF-2"/>
    <property type="match status" value="1"/>
</dbReference>